<dbReference type="EMBL" id="JQHL01000007">
    <property type="protein sequence ID" value="KFX19396.1"/>
    <property type="molecule type" value="Genomic_DNA"/>
</dbReference>
<sequence>MMLYLISDEMNFTDTAGCFLIDKFIPFHTATRAEIKPEQRYALILLLLGAPGCAPSPIELKTVSHTAFTVGQQVRLSVNGAAHIFSQ</sequence>
<organism evidence="1 2">
    <name type="scientific">Pectobacterium betavasculorum</name>
    <dbReference type="NCBI Taxonomy" id="55207"/>
    <lineage>
        <taxon>Bacteria</taxon>
        <taxon>Pseudomonadati</taxon>
        <taxon>Pseudomonadota</taxon>
        <taxon>Gammaproteobacteria</taxon>
        <taxon>Enterobacterales</taxon>
        <taxon>Pectobacteriaceae</taxon>
        <taxon>Pectobacterium</taxon>
    </lineage>
</organism>
<dbReference type="Proteomes" id="UP000032869">
    <property type="component" value="Unassembled WGS sequence"/>
</dbReference>
<name>A0ABR4UYR7_9GAMM</name>
<evidence type="ECO:0000313" key="1">
    <source>
        <dbReference type="EMBL" id="KFX19396.1"/>
    </source>
</evidence>
<evidence type="ECO:0000313" key="2">
    <source>
        <dbReference type="Proteomes" id="UP000032869"/>
    </source>
</evidence>
<protein>
    <submittedName>
        <fullName evidence="1">Uncharacterized protein</fullName>
    </submittedName>
</protein>
<gene>
    <name evidence="1" type="ORF">JV35_15220</name>
</gene>
<reference evidence="1 2" key="1">
    <citation type="submission" date="2014-08" db="EMBL/GenBank/DDBJ databases">
        <title>Genome sequences of NCPPB Pectobacterium isolates.</title>
        <authorList>
            <person name="Glover R.H."/>
            <person name="Sapp M."/>
            <person name="Elphinstone J."/>
        </authorList>
    </citation>
    <scope>NUCLEOTIDE SEQUENCE [LARGE SCALE GENOMIC DNA]</scope>
    <source>
        <strain evidence="1 2">NCPPB 2793</strain>
    </source>
</reference>
<comment type="caution">
    <text evidence="1">The sequence shown here is derived from an EMBL/GenBank/DDBJ whole genome shotgun (WGS) entry which is preliminary data.</text>
</comment>
<keyword evidence="2" id="KW-1185">Reference proteome</keyword>
<proteinExistence type="predicted"/>
<accession>A0ABR4UYR7</accession>